<dbReference type="InterPro" id="IPR022441">
    <property type="entry name" value="Para_beta_helix_rpt-2"/>
</dbReference>
<dbReference type="InterPro" id="IPR007742">
    <property type="entry name" value="NosD_dom"/>
</dbReference>
<comment type="caution">
    <text evidence="5">The sequence shown here is derived from an EMBL/GenBank/DDBJ whole genome shotgun (WGS) entry which is preliminary data.</text>
</comment>
<dbReference type="InterPro" id="IPR011050">
    <property type="entry name" value="Pectin_lyase_fold/virulence"/>
</dbReference>
<name>A0A9X2CEJ1_9GAMM</name>
<dbReference type="Pfam" id="PF05048">
    <property type="entry name" value="NosD"/>
    <property type="match status" value="1"/>
</dbReference>
<evidence type="ECO:0000256" key="3">
    <source>
        <dbReference type="ARBA" id="ARBA00022786"/>
    </source>
</evidence>
<reference evidence="5" key="1">
    <citation type="submission" date="2022-01" db="EMBL/GenBank/DDBJ databases">
        <title>Whole genome-based taxonomy of the Shewanellaceae.</title>
        <authorList>
            <person name="Martin-Rodriguez A.J."/>
        </authorList>
    </citation>
    <scope>NUCLEOTIDE SEQUENCE</scope>
    <source>
        <strain evidence="5">KCTC 23973</strain>
    </source>
</reference>
<evidence type="ECO:0000256" key="2">
    <source>
        <dbReference type="ARBA" id="ARBA00022737"/>
    </source>
</evidence>
<protein>
    <submittedName>
        <fullName evidence="5">Nitrous oxide reductase family maturation protein NosD</fullName>
    </submittedName>
</protein>
<dbReference type="PANTHER" id="PTHR22990:SF15">
    <property type="entry name" value="F-BOX ONLY PROTEIN 10"/>
    <property type="match status" value="1"/>
</dbReference>
<comment type="pathway">
    <text evidence="1">Protein modification; protein ubiquitination.</text>
</comment>
<keyword evidence="2" id="KW-0677">Repeat</keyword>
<dbReference type="SMART" id="SM00722">
    <property type="entry name" value="CASH"/>
    <property type="match status" value="2"/>
</dbReference>
<feature type="domain" description="Carbohydrate-binding/sugar hydrolysis" evidence="4">
    <location>
        <begin position="53"/>
        <end position="201"/>
    </location>
</feature>
<dbReference type="Gene3D" id="2.160.20.10">
    <property type="entry name" value="Single-stranded right-handed beta-helix, Pectin lyase-like"/>
    <property type="match status" value="2"/>
</dbReference>
<dbReference type="AlphaFoldDB" id="A0A9X2CEJ1"/>
<dbReference type="SMART" id="SM00710">
    <property type="entry name" value="PbH1"/>
    <property type="match status" value="7"/>
</dbReference>
<keyword evidence="3" id="KW-0833">Ubl conjugation pathway</keyword>
<feature type="domain" description="Carbohydrate-binding/sugar hydrolysis" evidence="4">
    <location>
        <begin position="207"/>
        <end position="381"/>
    </location>
</feature>
<dbReference type="Proteomes" id="UP001139293">
    <property type="component" value="Unassembled WGS sequence"/>
</dbReference>
<dbReference type="InterPro" id="IPR051550">
    <property type="entry name" value="SCF-Subunits/Alg-Epimerases"/>
</dbReference>
<evidence type="ECO:0000313" key="5">
    <source>
        <dbReference type="EMBL" id="MCL1140313.1"/>
    </source>
</evidence>
<evidence type="ECO:0000259" key="4">
    <source>
        <dbReference type="SMART" id="SM00722"/>
    </source>
</evidence>
<accession>A0A9X2CEJ1</accession>
<gene>
    <name evidence="5" type="primary">nosD</name>
    <name evidence="5" type="ORF">L2740_17395</name>
</gene>
<dbReference type="PANTHER" id="PTHR22990">
    <property type="entry name" value="F-BOX ONLY PROTEIN"/>
    <property type="match status" value="1"/>
</dbReference>
<dbReference type="InterPro" id="IPR006626">
    <property type="entry name" value="PbH1"/>
</dbReference>
<dbReference type="EMBL" id="JAKILB010000013">
    <property type="protein sequence ID" value="MCL1140313.1"/>
    <property type="molecule type" value="Genomic_DNA"/>
</dbReference>
<evidence type="ECO:0000256" key="1">
    <source>
        <dbReference type="ARBA" id="ARBA00004906"/>
    </source>
</evidence>
<dbReference type="NCBIfam" id="TIGR04247">
    <property type="entry name" value="NosD_copper_fam"/>
    <property type="match status" value="1"/>
</dbReference>
<keyword evidence="6" id="KW-1185">Reference proteome</keyword>
<dbReference type="SUPFAM" id="SSF51126">
    <property type="entry name" value="Pectin lyase-like"/>
    <property type="match status" value="1"/>
</dbReference>
<sequence length="439" mass="48775">MSKLTLSSFQAASRVSPLRLALLTLSLGFGMVCQAEIIDVDNTEALTQALTKAKAGDRIALAAGRYQGPLQIHQSIILSSRGDSIIDGNGVGSAIQVFAANVEIAGLKIENWGNDHYERDAGVLVEPGNDGVVIHNNHFRGDGFGIRADELQNITIHDNVIVGNNSLYTLDRGDGIHLMRVKGSEIYGNTISQVRDGVYLESSSHSRVYGNRLFDQQYGIHYMYTSDDEGFNNQSYQVDGGYAVMNAKRVYLHRNQVWDAIDFGILLNMTEDSIVESNRVEHIVNRSENQVQGQEGKGLFVYGARDNTIINNHFAYCDIGFYMAMGGEGNQVYQNQFIDNFAQVKYVGDALLEWSHNGRGNYWSGYLGWDHNADGVGNSAYQPNDNIDKLFWLYPEANFLMDSPIVVVLRWVQRQFEISAASGIIDSYPLLNSNPAFLD</sequence>
<organism evidence="5 6">
    <name type="scientific">Shewanella pneumatophori</name>
    <dbReference type="NCBI Taxonomy" id="314092"/>
    <lineage>
        <taxon>Bacteria</taxon>
        <taxon>Pseudomonadati</taxon>
        <taxon>Pseudomonadota</taxon>
        <taxon>Gammaproteobacteria</taxon>
        <taxon>Alteromonadales</taxon>
        <taxon>Shewanellaceae</taxon>
        <taxon>Shewanella</taxon>
    </lineage>
</organism>
<dbReference type="InterPro" id="IPR012334">
    <property type="entry name" value="Pectin_lyas_fold"/>
</dbReference>
<dbReference type="NCBIfam" id="TIGR03804">
    <property type="entry name" value="para_beta_helix"/>
    <property type="match status" value="1"/>
</dbReference>
<dbReference type="RefSeq" id="WP_248951340.1">
    <property type="nucleotide sequence ID" value="NZ_JAKILB010000013.1"/>
</dbReference>
<dbReference type="InterPro" id="IPR026464">
    <property type="entry name" value="NosD_copper_fam"/>
</dbReference>
<proteinExistence type="predicted"/>
<evidence type="ECO:0000313" key="6">
    <source>
        <dbReference type="Proteomes" id="UP001139293"/>
    </source>
</evidence>
<dbReference type="InterPro" id="IPR006633">
    <property type="entry name" value="Carb-bd_sugar_hydrolysis-dom"/>
</dbReference>